<gene>
    <name evidence="2" type="ORF">FNY66_12335</name>
</gene>
<dbReference type="GO" id="GO:0003824">
    <property type="term" value="F:catalytic activity"/>
    <property type="evidence" value="ECO:0007669"/>
    <property type="project" value="InterPro"/>
</dbReference>
<dbReference type="SMART" id="SM00729">
    <property type="entry name" value="Elp3"/>
    <property type="match status" value="1"/>
</dbReference>
<evidence type="ECO:0000313" key="3">
    <source>
        <dbReference type="Proteomes" id="UP000322025"/>
    </source>
</evidence>
<keyword evidence="3" id="KW-1185">Reference proteome</keyword>
<comment type="caution">
    <text evidence="2">The sequence shown here is derived from an EMBL/GenBank/DDBJ whole genome shotgun (WGS) entry which is preliminary data.</text>
</comment>
<evidence type="ECO:0000259" key="1">
    <source>
        <dbReference type="SMART" id="SM00729"/>
    </source>
</evidence>
<feature type="domain" description="Elp3/MiaA/NifB-like radical SAM core" evidence="1">
    <location>
        <begin position="50"/>
        <end position="271"/>
    </location>
</feature>
<reference evidence="2" key="1">
    <citation type="submission" date="2019-07" db="EMBL/GenBank/DDBJ databases">
        <authorList>
            <person name="Wongkuna S."/>
            <person name="Scaria J."/>
        </authorList>
    </citation>
    <scope>NUCLEOTIDE SEQUENCE [LARGE SCALE GENOMIC DNA]</scope>
    <source>
        <strain evidence="2">SW178</strain>
    </source>
</reference>
<dbReference type="SUPFAM" id="SSF102114">
    <property type="entry name" value="Radical SAM enzymes"/>
    <property type="match status" value="1"/>
</dbReference>
<dbReference type="AlphaFoldDB" id="A0A5M9I0H7"/>
<evidence type="ECO:0000313" key="2">
    <source>
        <dbReference type="EMBL" id="KAA8500685.1"/>
    </source>
</evidence>
<dbReference type="RefSeq" id="WP_150311336.1">
    <property type="nucleotide sequence ID" value="NZ_VMSO01000019.1"/>
</dbReference>
<sequence length="377" mass="42838">MNFESIDTQYDIKRPNNTILKSSILKYRSGRPKIKDEQTYTLYLFPATSTIQLWIRTTGCSYSQKGSCSMCDYWIGEHLAAPHSVVYDALAPYKGMYQTLILNTCGSPLDENELSLSEQALIWQTINAMGFSVVIIETHAYSVTPEKLSVLQKHINAYLVIEMGLESSNSDVLFYCLNKPVSLELIQKKIELIHDYDFGACVNILLGSPFLAIKDRIDDCINSIHDVLNAGTDTCVIFPVNIKEYTLVHHLYINGLYQPVMGRELVDVLSSFSEYELSKINIAWIKPHKQMNSAYANPIIAPYFCPKCEQPFFDLLDKYLATYDGSKRLSLVKQMDIVTQCCKSTLQYLLQNDKTTQEYVSLGYSFLSTDNNQKGKD</sequence>
<dbReference type="GO" id="GO:0051536">
    <property type="term" value="F:iron-sulfur cluster binding"/>
    <property type="evidence" value="ECO:0007669"/>
    <property type="project" value="InterPro"/>
</dbReference>
<name>A0A5M9I0H7_9FIRM</name>
<dbReference type="EMBL" id="VMSO01000019">
    <property type="protein sequence ID" value="KAA8500685.1"/>
    <property type="molecule type" value="Genomic_DNA"/>
</dbReference>
<dbReference type="OrthoDB" id="5193557at2"/>
<accession>A0A5M9I0H7</accession>
<dbReference type="InterPro" id="IPR006638">
    <property type="entry name" value="Elp3/MiaA/NifB-like_rSAM"/>
</dbReference>
<proteinExistence type="predicted"/>
<organism evidence="2 3">
    <name type="scientific">Mediterraneibacter catenae</name>
    <dbReference type="NCBI Taxonomy" id="2594882"/>
    <lineage>
        <taxon>Bacteria</taxon>
        <taxon>Bacillati</taxon>
        <taxon>Bacillota</taxon>
        <taxon>Clostridia</taxon>
        <taxon>Lachnospirales</taxon>
        <taxon>Lachnospiraceae</taxon>
        <taxon>Mediterraneibacter</taxon>
    </lineage>
</organism>
<protein>
    <recommendedName>
        <fullName evidence="1">Elp3/MiaA/NifB-like radical SAM core domain-containing protein</fullName>
    </recommendedName>
</protein>
<dbReference type="InterPro" id="IPR058240">
    <property type="entry name" value="rSAM_sf"/>
</dbReference>
<dbReference type="Proteomes" id="UP000322025">
    <property type="component" value="Unassembled WGS sequence"/>
</dbReference>